<dbReference type="PANTHER" id="PTHR34659:SF4">
    <property type="match status" value="1"/>
</dbReference>
<protein>
    <submittedName>
        <fullName evidence="2">Uncharacterized protein</fullName>
    </submittedName>
</protein>
<evidence type="ECO:0000313" key="2">
    <source>
        <dbReference type="EMBL" id="KAF9683659.1"/>
    </source>
</evidence>
<sequence>MAWMQIMYKKFEAMCLELDDILEQEGLKYADQLQTVGANIKQFCSDIVRDVQPQSTEDTMDGVASDSCLVKNTESDKKSKEGIVQNHFDMEPCNVSHLLYSCSVEPVKATKYDLSLEEMIVAENLLLLRTYQPEPFDAPEDKDLSISVLSSTSYDLLECNSFTETIPIDGLSSKSINLVDSYESKVPNLGFTSREASAEPIRHKDNSTEDATNLGSSSSVKLDGSCFVTDCNELSSFTYEAGQLGSSKKTLDNVSFKIRKAANQVFNQEPAFDPNASQQKESFASSVITRPDHDPCDSDWVIV</sequence>
<dbReference type="Proteomes" id="UP000657918">
    <property type="component" value="Chromosome 4"/>
</dbReference>
<keyword evidence="3" id="KW-1185">Reference proteome</keyword>
<dbReference type="PANTHER" id="PTHR34659">
    <property type="entry name" value="BNAA05G11610D PROTEIN"/>
    <property type="match status" value="1"/>
</dbReference>
<evidence type="ECO:0000256" key="1">
    <source>
        <dbReference type="SAM" id="MobiDB-lite"/>
    </source>
</evidence>
<comment type="caution">
    <text evidence="2">The sequence shown here is derived from an EMBL/GenBank/DDBJ whole genome shotgun (WGS) entry which is preliminary data.</text>
</comment>
<dbReference type="AlphaFoldDB" id="A0A835N0A5"/>
<accession>A0A835N0A5</accession>
<gene>
    <name evidence="2" type="ORF">SADUNF_Sadunf04G0036800</name>
</gene>
<dbReference type="OrthoDB" id="825255at2759"/>
<reference evidence="2 3" key="1">
    <citation type="submission" date="2020-10" db="EMBL/GenBank/DDBJ databases">
        <title>Plant Genome Project.</title>
        <authorList>
            <person name="Zhang R.-G."/>
        </authorList>
    </citation>
    <scope>NUCLEOTIDE SEQUENCE [LARGE SCALE GENOMIC DNA]</scope>
    <source>
        <strain evidence="2">FAFU-HL-1</strain>
        <tissue evidence="2">Leaf</tissue>
    </source>
</reference>
<dbReference type="GO" id="GO:0005776">
    <property type="term" value="C:autophagosome"/>
    <property type="evidence" value="ECO:0007669"/>
    <property type="project" value="TreeGrafter"/>
</dbReference>
<dbReference type="EMBL" id="JADGMS010000004">
    <property type="protein sequence ID" value="KAF9683659.1"/>
    <property type="molecule type" value="Genomic_DNA"/>
</dbReference>
<evidence type="ECO:0000313" key="3">
    <source>
        <dbReference type="Proteomes" id="UP000657918"/>
    </source>
</evidence>
<feature type="compositionally biased region" description="Basic and acidic residues" evidence="1">
    <location>
        <begin position="196"/>
        <end position="207"/>
    </location>
</feature>
<dbReference type="GO" id="GO:0061908">
    <property type="term" value="C:phagophore"/>
    <property type="evidence" value="ECO:0007669"/>
    <property type="project" value="TreeGrafter"/>
</dbReference>
<organism evidence="2 3">
    <name type="scientific">Salix dunnii</name>
    <dbReference type="NCBI Taxonomy" id="1413687"/>
    <lineage>
        <taxon>Eukaryota</taxon>
        <taxon>Viridiplantae</taxon>
        <taxon>Streptophyta</taxon>
        <taxon>Embryophyta</taxon>
        <taxon>Tracheophyta</taxon>
        <taxon>Spermatophyta</taxon>
        <taxon>Magnoliopsida</taxon>
        <taxon>eudicotyledons</taxon>
        <taxon>Gunneridae</taxon>
        <taxon>Pentapetalae</taxon>
        <taxon>rosids</taxon>
        <taxon>fabids</taxon>
        <taxon>Malpighiales</taxon>
        <taxon>Salicaceae</taxon>
        <taxon>Saliceae</taxon>
        <taxon>Salix</taxon>
    </lineage>
</organism>
<feature type="region of interest" description="Disordered" evidence="1">
    <location>
        <begin position="196"/>
        <end position="218"/>
    </location>
</feature>
<name>A0A835N0A5_9ROSI</name>
<dbReference type="GO" id="GO:0006950">
    <property type="term" value="P:response to stress"/>
    <property type="evidence" value="ECO:0007669"/>
    <property type="project" value="TreeGrafter"/>
</dbReference>
<dbReference type="InterPro" id="IPR053273">
    <property type="entry name" value="CST_Regulator"/>
</dbReference>
<feature type="compositionally biased region" description="Polar residues" evidence="1">
    <location>
        <begin position="209"/>
        <end position="218"/>
    </location>
</feature>
<proteinExistence type="predicted"/>